<sequence>MMQKAPRANARTGNALVAGFMAIVGDHITADLQPASFCTPERNKVHNPYTKTRRLPAACHSLDPAPSRQYGRGAIGF</sequence>
<dbReference type="GeneID" id="91988113"/>
<comment type="caution">
    <text evidence="1">The sequence shown here is derived from an EMBL/GenBank/DDBJ whole genome shotgun (WGS) entry which is preliminary data.</text>
</comment>
<gene>
    <name evidence="1" type="ORF">I308_101255</name>
</gene>
<name>A0ABR3BZR1_9TREE</name>
<dbReference type="EMBL" id="ATAM02000002">
    <property type="protein sequence ID" value="KAL0253877.1"/>
    <property type="molecule type" value="Genomic_DNA"/>
</dbReference>
<organism evidence="1 2">
    <name type="scientific">Cryptococcus tetragattii IND107</name>
    <dbReference type="NCBI Taxonomy" id="1296105"/>
    <lineage>
        <taxon>Eukaryota</taxon>
        <taxon>Fungi</taxon>
        <taxon>Dikarya</taxon>
        <taxon>Basidiomycota</taxon>
        <taxon>Agaricomycotina</taxon>
        <taxon>Tremellomycetes</taxon>
        <taxon>Tremellales</taxon>
        <taxon>Cryptococcaceae</taxon>
        <taxon>Cryptococcus</taxon>
        <taxon>Cryptococcus gattii species complex</taxon>
    </lineage>
</organism>
<evidence type="ECO:0000313" key="2">
    <source>
        <dbReference type="Proteomes" id="UP000054399"/>
    </source>
</evidence>
<dbReference type="RefSeq" id="XP_066616098.1">
    <property type="nucleotide sequence ID" value="XM_066755812.1"/>
</dbReference>
<protein>
    <submittedName>
        <fullName evidence="1">Uncharacterized protein</fullName>
    </submittedName>
</protein>
<reference evidence="1" key="1">
    <citation type="submission" date="2015-01" db="EMBL/GenBank/DDBJ databases">
        <authorList>
            <consortium name="The Broad Institute Genomics Platform"/>
            <person name="Cuomo C."/>
            <person name="Litvintseva A."/>
            <person name="Chen Y."/>
            <person name="Heitman J."/>
            <person name="Sun S."/>
            <person name="Springer D."/>
            <person name="Dromer F."/>
            <person name="Young S."/>
            <person name="Zeng Q."/>
            <person name="Gargeya S."/>
            <person name="Abouelleil A."/>
            <person name="Alvarado L."/>
            <person name="Chapman S.B."/>
            <person name="Gainer-Dewar J."/>
            <person name="Goldberg J."/>
            <person name="Griggs A."/>
            <person name="Gujja S."/>
            <person name="Hansen M."/>
            <person name="Howarth C."/>
            <person name="Imamovic A."/>
            <person name="Larimer J."/>
            <person name="Murphy C."/>
            <person name="Naylor J."/>
            <person name="Pearson M."/>
            <person name="Priest M."/>
            <person name="Roberts A."/>
            <person name="Saif S."/>
            <person name="Shea T."/>
            <person name="Sykes S."/>
            <person name="Wortman J."/>
            <person name="Nusbaum C."/>
            <person name="Birren B."/>
        </authorList>
    </citation>
    <scope>NUCLEOTIDE SEQUENCE</scope>
    <source>
        <strain evidence="1">IND107</strain>
    </source>
</reference>
<reference evidence="1" key="2">
    <citation type="submission" date="2024-01" db="EMBL/GenBank/DDBJ databases">
        <title>Comparative genomics of Cryptococcus and Kwoniella reveals pathogenesis evolution and contrasting modes of karyotype evolution via chromosome fusion or intercentromeric recombination.</title>
        <authorList>
            <person name="Coelho M.A."/>
            <person name="David-Palma M."/>
            <person name="Shea T."/>
            <person name="Bowers K."/>
            <person name="Mcginley-Smith S."/>
            <person name="Mohammad A.W."/>
            <person name="Gnirke A."/>
            <person name="Yurkov A.M."/>
            <person name="Nowrousian M."/>
            <person name="Sun S."/>
            <person name="Cuomo C.A."/>
            <person name="Heitman J."/>
        </authorList>
    </citation>
    <scope>NUCLEOTIDE SEQUENCE</scope>
    <source>
        <strain evidence="1">IND107</strain>
    </source>
</reference>
<proteinExistence type="predicted"/>
<accession>A0ABR3BZR1</accession>
<dbReference type="Proteomes" id="UP000054399">
    <property type="component" value="Unassembled WGS sequence"/>
</dbReference>
<keyword evidence="2" id="KW-1185">Reference proteome</keyword>
<evidence type="ECO:0000313" key="1">
    <source>
        <dbReference type="EMBL" id="KAL0253877.1"/>
    </source>
</evidence>